<gene>
    <name evidence="4" type="ORF">RZO55_00570</name>
</gene>
<feature type="DNA-binding region" description="H-T-H motif" evidence="2">
    <location>
        <begin position="34"/>
        <end position="53"/>
    </location>
</feature>
<evidence type="ECO:0000256" key="1">
    <source>
        <dbReference type="ARBA" id="ARBA00023125"/>
    </source>
</evidence>
<accession>A0ABU4GEN2</accession>
<organism evidence="4 5">
    <name type="scientific">Clostridium boliviensis</name>
    <dbReference type="NCBI Taxonomy" id="318465"/>
    <lineage>
        <taxon>Bacteria</taxon>
        <taxon>Bacillati</taxon>
        <taxon>Bacillota</taxon>
        <taxon>Clostridia</taxon>
        <taxon>Eubacteriales</taxon>
        <taxon>Clostridiaceae</taxon>
        <taxon>Clostridium</taxon>
    </lineage>
</organism>
<comment type="caution">
    <text evidence="4">The sequence shown here is derived from an EMBL/GenBank/DDBJ whole genome shotgun (WGS) entry which is preliminary data.</text>
</comment>
<evidence type="ECO:0000313" key="4">
    <source>
        <dbReference type="EMBL" id="MDW2796079.1"/>
    </source>
</evidence>
<dbReference type="PRINTS" id="PR00455">
    <property type="entry name" value="HTHTETR"/>
</dbReference>
<dbReference type="SUPFAM" id="SSF46689">
    <property type="entry name" value="Homeodomain-like"/>
    <property type="match status" value="1"/>
</dbReference>
<dbReference type="Gene3D" id="1.10.357.10">
    <property type="entry name" value="Tetracycline Repressor, domain 2"/>
    <property type="match status" value="1"/>
</dbReference>
<dbReference type="InterPro" id="IPR001647">
    <property type="entry name" value="HTH_TetR"/>
</dbReference>
<dbReference type="InterPro" id="IPR009057">
    <property type="entry name" value="Homeodomain-like_sf"/>
</dbReference>
<name>A0ABU4GEN2_9CLOT</name>
<reference evidence="4 5" key="1">
    <citation type="submission" date="2023-10" db="EMBL/GenBank/DDBJ databases">
        <title>A novel Glycoside Hydrolase 43-Like Enzyme from Clostrdium boliviensis is an Endo-xylanase, and a Candidate for Xylooligosaccharides Production from Different Xylan Substrates.</title>
        <authorList>
            <person name="Alvarez M.T."/>
            <person name="Rocabado-Villegas L.R."/>
            <person name="Salas-Veizaga D.M."/>
            <person name="Linares-Pasten J.A."/>
            <person name="Gudmundsdottir E.E."/>
            <person name="Hreggvidsson G.O."/>
            <person name="Adlercreutz P."/>
            <person name="Nordberg Karlsson E."/>
        </authorList>
    </citation>
    <scope>NUCLEOTIDE SEQUENCE [LARGE SCALE GENOMIC DNA]</scope>
    <source>
        <strain evidence="4 5">E-1</strain>
    </source>
</reference>
<dbReference type="Pfam" id="PF00440">
    <property type="entry name" value="TetR_N"/>
    <property type="match status" value="1"/>
</dbReference>
<dbReference type="PROSITE" id="PS50977">
    <property type="entry name" value="HTH_TETR_2"/>
    <property type="match status" value="1"/>
</dbReference>
<protein>
    <submittedName>
        <fullName evidence="4">TetR/AcrR family transcriptional regulator</fullName>
    </submittedName>
</protein>
<dbReference type="InterPro" id="IPR050624">
    <property type="entry name" value="HTH-type_Tx_Regulator"/>
</dbReference>
<keyword evidence="5" id="KW-1185">Reference proteome</keyword>
<dbReference type="EMBL" id="JAWONS010000011">
    <property type="protein sequence ID" value="MDW2796079.1"/>
    <property type="molecule type" value="Genomic_DNA"/>
</dbReference>
<evidence type="ECO:0000256" key="2">
    <source>
        <dbReference type="PROSITE-ProRule" id="PRU00335"/>
    </source>
</evidence>
<keyword evidence="1 2" id="KW-0238">DNA-binding</keyword>
<evidence type="ECO:0000259" key="3">
    <source>
        <dbReference type="PROSITE" id="PS50977"/>
    </source>
</evidence>
<dbReference type="Proteomes" id="UP001276854">
    <property type="component" value="Unassembled WGS sequence"/>
</dbReference>
<feature type="domain" description="HTH tetR-type" evidence="3">
    <location>
        <begin position="11"/>
        <end position="71"/>
    </location>
</feature>
<proteinExistence type="predicted"/>
<dbReference type="PANTHER" id="PTHR43479:SF11">
    <property type="entry name" value="ACREF_ENVCD OPERON REPRESSOR-RELATED"/>
    <property type="match status" value="1"/>
</dbReference>
<dbReference type="RefSeq" id="WP_242974351.1">
    <property type="nucleotide sequence ID" value="NZ_JAWONS010000011.1"/>
</dbReference>
<sequence>MVEKKKNPIAEQSRQWLIKSLLELMNEKNYADITVTEIAERALLSRRTFYRLFNSKEQVLQQYFLEICDEYIASFQKDKLYMLEQIVEAFFIFWEKRIDFLLMLQRNHMFYYLLEELNEMLPAIHDIVRGNQNLYGSALEKKIALLASAGALWNILAEWIQTENRPSPKEISEMMIQAFVSNS</sequence>
<evidence type="ECO:0000313" key="5">
    <source>
        <dbReference type="Proteomes" id="UP001276854"/>
    </source>
</evidence>
<dbReference type="PANTHER" id="PTHR43479">
    <property type="entry name" value="ACREF/ENVCD OPERON REPRESSOR-RELATED"/>
    <property type="match status" value="1"/>
</dbReference>